<name>A0AAU2GUG2_9ACTN</name>
<gene>
    <name evidence="1" type="ORF">OHV25_07865</name>
</gene>
<dbReference type="AlphaFoldDB" id="A0AAU2GUG2"/>
<protein>
    <submittedName>
        <fullName evidence="1">Uncharacterized protein</fullName>
    </submittedName>
</protein>
<reference evidence="1" key="1">
    <citation type="submission" date="2022-10" db="EMBL/GenBank/DDBJ databases">
        <title>The complete genomes of actinobacterial strains from the NBC collection.</title>
        <authorList>
            <person name="Joergensen T.S."/>
            <person name="Alvarez Arevalo M."/>
            <person name="Sterndorff E.B."/>
            <person name="Faurdal D."/>
            <person name="Vuksanovic O."/>
            <person name="Mourched A.-S."/>
            <person name="Charusanti P."/>
            <person name="Shaw S."/>
            <person name="Blin K."/>
            <person name="Weber T."/>
        </authorList>
    </citation>
    <scope>NUCLEOTIDE SEQUENCE</scope>
    <source>
        <strain evidence="1">NBC_00060</strain>
    </source>
</reference>
<accession>A0AAU2GUG2</accession>
<proteinExistence type="predicted"/>
<evidence type="ECO:0000313" key="1">
    <source>
        <dbReference type="EMBL" id="WTU39493.1"/>
    </source>
</evidence>
<dbReference type="EMBL" id="CP108253">
    <property type="protein sequence ID" value="WTU39493.1"/>
    <property type="molecule type" value="Genomic_DNA"/>
</dbReference>
<sequence>MGQKIVRFSDLSGKLVDDDNQLVRIVVQEHPDLTGGPVEIEALAEELTDVEAAALDLVRFELHVPGGEPQRYVMEVDAFNKLAADTPMPEVLRDAKRVVSPVPKQAVPAAPEKERINYASLEHAGKPHKGRTQDAEKVLVQQHFDEVNQRLAAAGIRTIDLGNPDHVGRYGLEALAKERGAAIA</sequence>
<organism evidence="1">
    <name type="scientific">Streptomyces sp. NBC_00060</name>
    <dbReference type="NCBI Taxonomy" id="2975636"/>
    <lineage>
        <taxon>Bacteria</taxon>
        <taxon>Bacillati</taxon>
        <taxon>Actinomycetota</taxon>
        <taxon>Actinomycetes</taxon>
        <taxon>Kitasatosporales</taxon>
        <taxon>Streptomycetaceae</taxon>
        <taxon>Streptomyces</taxon>
    </lineage>
</organism>